<proteinExistence type="predicted"/>
<dbReference type="Proteomes" id="UP000288429">
    <property type="component" value="Unassembled WGS sequence"/>
</dbReference>
<evidence type="ECO:0000313" key="3">
    <source>
        <dbReference type="Proteomes" id="UP000288429"/>
    </source>
</evidence>
<protein>
    <submittedName>
        <fullName evidence="2">Uncharacterized protein</fullName>
    </submittedName>
</protein>
<sequence>MRPQLVVSVLFASAFALEPNEPRNLANIKPRQTADNAECATIFEPLVTGLPSLPPDFISFWSDNNPQTKGCLVQPPPSLTSQFASVYDDFGSWISSNEGVFSSIASKCPQYNFGGNTLAKRADFPSVFTELPPEAASWLKFATASGIPPEWAAYGSYSPCPASAAISTVEPTATPIGTGIISTPSAVLVNGGDRNMARPVSFAVVAGMVGVAVAM</sequence>
<keyword evidence="3" id="KW-1185">Reference proteome</keyword>
<name>A0A428T1X4_9HYPO</name>
<accession>A0A428T1X4</accession>
<organism evidence="2 3">
    <name type="scientific">Fusarium ambrosium</name>
    <dbReference type="NCBI Taxonomy" id="131363"/>
    <lineage>
        <taxon>Eukaryota</taxon>
        <taxon>Fungi</taxon>
        <taxon>Dikarya</taxon>
        <taxon>Ascomycota</taxon>
        <taxon>Pezizomycotina</taxon>
        <taxon>Sordariomycetes</taxon>
        <taxon>Hypocreomycetidae</taxon>
        <taxon>Hypocreales</taxon>
        <taxon>Nectriaceae</taxon>
        <taxon>Fusarium</taxon>
        <taxon>Fusarium solani species complex</taxon>
    </lineage>
</organism>
<feature type="chain" id="PRO_5019434004" evidence="1">
    <location>
        <begin position="17"/>
        <end position="215"/>
    </location>
</feature>
<reference evidence="2 3" key="1">
    <citation type="submission" date="2017-06" db="EMBL/GenBank/DDBJ databases">
        <title>Cmopartive genomic analysis of Ambrosia Fusariam Clade fungi.</title>
        <authorList>
            <person name="Stajich J.E."/>
            <person name="Carrillo J."/>
            <person name="Kijimoto T."/>
            <person name="Eskalen A."/>
            <person name="O'Donnell K."/>
            <person name="Kasson M."/>
        </authorList>
    </citation>
    <scope>NUCLEOTIDE SEQUENCE [LARGE SCALE GENOMIC DNA]</scope>
    <source>
        <strain evidence="2 3">NRRL 20438</strain>
    </source>
</reference>
<dbReference type="EMBL" id="NIZV01000285">
    <property type="protein sequence ID" value="RSL96041.1"/>
    <property type="molecule type" value="Genomic_DNA"/>
</dbReference>
<comment type="caution">
    <text evidence="2">The sequence shown here is derived from an EMBL/GenBank/DDBJ whole genome shotgun (WGS) entry which is preliminary data.</text>
</comment>
<feature type="signal peptide" evidence="1">
    <location>
        <begin position="1"/>
        <end position="16"/>
    </location>
</feature>
<keyword evidence="1" id="KW-0732">Signal</keyword>
<dbReference type="AlphaFoldDB" id="A0A428T1X4"/>
<evidence type="ECO:0000256" key="1">
    <source>
        <dbReference type="SAM" id="SignalP"/>
    </source>
</evidence>
<evidence type="ECO:0000313" key="2">
    <source>
        <dbReference type="EMBL" id="RSL96041.1"/>
    </source>
</evidence>
<gene>
    <name evidence="2" type="ORF">CDV31_013648</name>
</gene>